<evidence type="ECO:0000313" key="4">
    <source>
        <dbReference type="Proteomes" id="UP000295658"/>
    </source>
</evidence>
<dbReference type="Gene3D" id="3.40.50.970">
    <property type="match status" value="1"/>
</dbReference>
<dbReference type="CDD" id="cd02012">
    <property type="entry name" value="TPP_TK"/>
    <property type="match status" value="1"/>
</dbReference>
<protein>
    <submittedName>
        <fullName evidence="3">Transketolase</fullName>
    </submittedName>
</protein>
<comment type="caution">
    <text evidence="3">The sequence shown here is derived from an EMBL/GenBank/DDBJ whole genome shotgun (WGS) entry which is preliminary data.</text>
</comment>
<dbReference type="PANTHER" id="PTHR47514:SF2">
    <property type="entry name" value="TRANSKETOLASE"/>
    <property type="match status" value="1"/>
</dbReference>
<proteinExistence type="predicted"/>
<keyword evidence="4" id="KW-1185">Reference proteome</keyword>
<name>A0A4R1QE76_9BACL</name>
<keyword evidence="1" id="KW-0472">Membrane</keyword>
<keyword evidence="1" id="KW-0812">Transmembrane</keyword>
<reference evidence="3 4" key="1">
    <citation type="submission" date="2019-03" db="EMBL/GenBank/DDBJ databases">
        <title>Genomic Encyclopedia of Type Strains, Phase IV (KMG-IV): sequencing the most valuable type-strain genomes for metagenomic binning, comparative biology and taxonomic classification.</title>
        <authorList>
            <person name="Goeker M."/>
        </authorList>
    </citation>
    <scope>NUCLEOTIDE SEQUENCE [LARGE SCALE GENOMIC DNA]</scope>
    <source>
        <strain evidence="3 4">DSM 24979</strain>
    </source>
</reference>
<dbReference type="RefSeq" id="WP_132948935.1">
    <property type="nucleotide sequence ID" value="NZ_SLUL01000011.1"/>
</dbReference>
<dbReference type="PANTHER" id="PTHR47514">
    <property type="entry name" value="TRANSKETOLASE N-TERMINAL SECTION-RELATED"/>
    <property type="match status" value="1"/>
</dbReference>
<gene>
    <name evidence="3" type="ORF">EDD69_11142</name>
</gene>
<dbReference type="SUPFAM" id="SSF52518">
    <property type="entry name" value="Thiamin diphosphate-binding fold (THDP-binding)"/>
    <property type="match status" value="1"/>
</dbReference>
<dbReference type="InterPro" id="IPR005474">
    <property type="entry name" value="Transketolase_N"/>
</dbReference>
<dbReference type="EMBL" id="SLUL01000011">
    <property type="protein sequence ID" value="TCL47678.1"/>
    <property type="molecule type" value="Genomic_DNA"/>
</dbReference>
<evidence type="ECO:0000259" key="2">
    <source>
        <dbReference type="Pfam" id="PF00456"/>
    </source>
</evidence>
<dbReference type="Pfam" id="PF00456">
    <property type="entry name" value="Transketolase_N"/>
    <property type="match status" value="1"/>
</dbReference>
<dbReference type="OrthoDB" id="8732661at2"/>
<dbReference type="AlphaFoldDB" id="A0A4R1QE76"/>
<feature type="domain" description="Transketolase N-terminal" evidence="2">
    <location>
        <begin position="4"/>
        <end position="245"/>
    </location>
</feature>
<feature type="transmembrane region" description="Helical" evidence="1">
    <location>
        <begin position="21"/>
        <end position="39"/>
    </location>
</feature>
<dbReference type="InterPro" id="IPR029061">
    <property type="entry name" value="THDP-binding"/>
</dbReference>
<evidence type="ECO:0000313" key="3">
    <source>
        <dbReference type="EMBL" id="TCL47678.1"/>
    </source>
</evidence>
<accession>A0A4R1QE76</accession>
<keyword evidence="1" id="KW-1133">Transmembrane helix</keyword>
<evidence type="ECO:0000256" key="1">
    <source>
        <dbReference type="SAM" id="Phobius"/>
    </source>
</evidence>
<dbReference type="Proteomes" id="UP000295658">
    <property type="component" value="Unassembled WGS sequence"/>
</dbReference>
<organism evidence="3 4">
    <name type="scientific">Thermolongibacillus altinsuensis</name>
    <dbReference type="NCBI Taxonomy" id="575256"/>
    <lineage>
        <taxon>Bacteria</taxon>
        <taxon>Bacillati</taxon>
        <taxon>Bacillota</taxon>
        <taxon>Bacilli</taxon>
        <taxon>Bacillales</taxon>
        <taxon>Anoxybacillaceae</taxon>
        <taxon>Thermolongibacillus</taxon>
    </lineage>
</organism>
<sequence>MNMYVRNIRKSILDMMYRSKSSHIGSCFSIVEILYTLYFKVLNIQGSTYKLEAKDKFILSKAHGSAALYATLAERGFFSKERLREYYVDGGSLPGHLDMLSVPGVEVSAGSLGHGLSIGTGIAIAKKQECKSEHVYVLLGDGECNEGSVWEAAMLAAHLQLTNLTAIVDYNKFQGFGKTNEVINQRNLNERWLAFGWEVIEVDGHNIEKLEEALKAVQKGPKVLIAHTIKGKGVSFMENKLEWHYKSPNDQEYLLALKEMEDML</sequence>